<evidence type="ECO:0000256" key="9">
    <source>
        <dbReference type="ARBA" id="ARBA00022777"/>
    </source>
</evidence>
<dbReference type="PANTHER" id="PTHR27002:SF997">
    <property type="entry name" value="CYSTEINE-RICH RECEPTOR-LIKE PROTEIN KINASE 13-RELATED"/>
    <property type="match status" value="1"/>
</dbReference>
<evidence type="ECO:0000259" key="21">
    <source>
        <dbReference type="PROSITE" id="PS51473"/>
    </source>
</evidence>
<keyword evidence="2" id="KW-0723">Serine/threonine-protein kinase</keyword>
<evidence type="ECO:0000256" key="8">
    <source>
        <dbReference type="ARBA" id="ARBA00022741"/>
    </source>
</evidence>
<dbReference type="Gene3D" id="3.30.430.20">
    <property type="entry name" value="Gnk2 domain, C-X8-C-X2-C motif"/>
    <property type="match status" value="2"/>
</dbReference>
<dbReference type="Gene3D" id="3.30.200.20">
    <property type="entry name" value="Phosphorylase Kinase, domain 1"/>
    <property type="match status" value="1"/>
</dbReference>
<keyword evidence="13" id="KW-0675">Receptor</keyword>
<comment type="subcellular location">
    <subcellularLocation>
        <location evidence="1">Membrane</location>
        <topology evidence="1">Single-pass membrane protein</topology>
    </subcellularLocation>
</comment>
<keyword evidence="22" id="KW-1185">Reference proteome</keyword>
<feature type="domain" description="Gnk2-homologous" evidence="21">
    <location>
        <begin position="150"/>
        <end position="252"/>
    </location>
</feature>
<feature type="domain" description="Protein kinase" evidence="20">
    <location>
        <begin position="340"/>
        <end position="617"/>
    </location>
</feature>
<dbReference type="PROSITE" id="PS51473">
    <property type="entry name" value="GNK2"/>
    <property type="match status" value="2"/>
</dbReference>
<dbReference type="GeneID" id="104698892"/>
<dbReference type="InterPro" id="IPR001245">
    <property type="entry name" value="Ser-Thr/Tyr_kinase_cat_dom"/>
</dbReference>
<feature type="domain" description="Gnk2-homologous" evidence="21">
    <location>
        <begin position="34"/>
        <end position="139"/>
    </location>
</feature>
<keyword evidence="4" id="KW-0808">Transferase</keyword>
<evidence type="ECO:0000256" key="16">
    <source>
        <dbReference type="ARBA" id="ARBA00047951"/>
    </source>
</evidence>
<evidence type="ECO:0000256" key="18">
    <source>
        <dbReference type="SAM" id="Phobius"/>
    </source>
</evidence>
<dbReference type="CDD" id="cd23509">
    <property type="entry name" value="Gnk2-like"/>
    <property type="match status" value="2"/>
</dbReference>
<keyword evidence="6 19" id="KW-0732">Signal</keyword>
<evidence type="ECO:0000256" key="13">
    <source>
        <dbReference type="ARBA" id="ARBA00023170"/>
    </source>
</evidence>
<evidence type="ECO:0000256" key="3">
    <source>
        <dbReference type="ARBA" id="ARBA00022553"/>
    </source>
</evidence>
<dbReference type="PROSITE" id="PS50011">
    <property type="entry name" value="PROTEIN_KINASE_DOM"/>
    <property type="match status" value="1"/>
</dbReference>
<evidence type="ECO:0000313" key="22">
    <source>
        <dbReference type="Proteomes" id="UP000694864"/>
    </source>
</evidence>
<dbReference type="InterPro" id="IPR017441">
    <property type="entry name" value="Protein_kinase_ATP_BS"/>
</dbReference>
<dbReference type="SMART" id="SM00220">
    <property type="entry name" value="S_TKc"/>
    <property type="match status" value="1"/>
</dbReference>
<feature type="signal peptide" evidence="19">
    <location>
        <begin position="1"/>
        <end position="20"/>
    </location>
</feature>
<evidence type="ECO:0000256" key="7">
    <source>
        <dbReference type="ARBA" id="ARBA00022737"/>
    </source>
</evidence>
<evidence type="ECO:0000256" key="19">
    <source>
        <dbReference type="SAM" id="SignalP"/>
    </source>
</evidence>
<keyword evidence="11 18" id="KW-1133">Transmembrane helix</keyword>
<evidence type="ECO:0000313" key="23">
    <source>
        <dbReference type="RefSeq" id="XP_019101865.1"/>
    </source>
</evidence>
<keyword evidence="10 17" id="KW-0067">ATP-binding</keyword>
<keyword evidence="8 17" id="KW-0547">Nucleotide-binding</keyword>
<protein>
    <submittedName>
        <fullName evidence="23">LOW QUALITY PROTEIN: cysteine-rich receptor-like protein kinase 4</fullName>
    </submittedName>
</protein>
<keyword evidence="9" id="KW-0418">Kinase</keyword>
<evidence type="ECO:0000256" key="4">
    <source>
        <dbReference type="ARBA" id="ARBA00022679"/>
    </source>
</evidence>
<keyword evidence="3" id="KW-0597">Phosphoprotein</keyword>
<reference evidence="22" key="1">
    <citation type="journal article" date="2014" name="Nat. Commun.">
        <title>The emerging biofuel crop Camelina sativa retains a highly undifferentiated hexaploid genome structure.</title>
        <authorList>
            <person name="Kagale S."/>
            <person name="Koh C."/>
            <person name="Nixon J."/>
            <person name="Bollina V."/>
            <person name="Clarke W.E."/>
            <person name="Tuteja R."/>
            <person name="Spillane C."/>
            <person name="Robinson S.J."/>
            <person name="Links M.G."/>
            <person name="Clarke C."/>
            <person name="Higgins E.E."/>
            <person name="Huebert T."/>
            <person name="Sharpe A.G."/>
            <person name="Parkin I.A."/>
        </authorList>
    </citation>
    <scope>NUCLEOTIDE SEQUENCE [LARGE SCALE GENOMIC DNA]</scope>
    <source>
        <strain evidence="22">cv. DH55</strain>
    </source>
</reference>
<keyword evidence="12 18" id="KW-0472">Membrane</keyword>
<keyword evidence="5 18" id="KW-0812">Transmembrane</keyword>
<dbReference type="Pfam" id="PF07714">
    <property type="entry name" value="PK_Tyr_Ser-Thr"/>
    <property type="match status" value="1"/>
</dbReference>
<comment type="catalytic activity">
    <reaction evidence="16">
        <text>L-threonyl-[protein] + ATP = O-phospho-L-threonyl-[protein] + ADP + H(+)</text>
        <dbReference type="Rhea" id="RHEA:46608"/>
        <dbReference type="Rhea" id="RHEA-COMP:11060"/>
        <dbReference type="Rhea" id="RHEA-COMP:11605"/>
        <dbReference type="ChEBI" id="CHEBI:15378"/>
        <dbReference type="ChEBI" id="CHEBI:30013"/>
        <dbReference type="ChEBI" id="CHEBI:30616"/>
        <dbReference type="ChEBI" id="CHEBI:61977"/>
        <dbReference type="ChEBI" id="CHEBI:456216"/>
    </reaction>
</comment>
<feature type="transmembrane region" description="Helical" evidence="18">
    <location>
        <begin position="275"/>
        <end position="299"/>
    </location>
</feature>
<evidence type="ECO:0000256" key="5">
    <source>
        <dbReference type="ARBA" id="ARBA00022692"/>
    </source>
</evidence>
<keyword evidence="7" id="KW-0677">Repeat</keyword>
<dbReference type="PANTHER" id="PTHR27002">
    <property type="entry name" value="RECEPTOR-LIKE SERINE/THREONINE-PROTEIN KINASE SD1-8"/>
    <property type="match status" value="1"/>
</dbReference>
<evidence type="ECO:0000256" key="12">
    <source>
        <dbReference type="ARBA" id="ARBA00023136"/>
    </source>
</evidence>
<organism evidence="22 23">
    <name type="scientific">Camelina sativa</name>
    <name type="common">False flax</name>
    <name type="synonym">Myagrum sativum</name>
    <dbReference type="NCBI Taxonomy" id="90675"/>
    <lineage>
        <taxon>Eukaryota</taxon>
        <taxon>Viridiplantae</taxon>
        <taxon>Streptophyta</taxon>
        <taxon>Embryophyta</taxon>
        <taxon>Tracheophyta</taxon>
        <taxon>Spermatophyta</taxon>
        <taxon>Magnoliopsida</taxon>
        <taxon>eudicotyledons</taxon>
        <taxon>Gunneridae</taxon>
        <taxon>Pentapetalae</taxon>
        <taxon>rosids</taxon>
        <taxon>malvids</taxon>
        <taxon>Brassicales</taxon>
        <taxon>Brassicaceae</taxon>
        <taxon>Camelineae</taxon>
        <taxon>Camelina</taxon>
    </lineage>
</organism>
<dbReference type="Gene3D" id="1.10.510.10">
    <property type="entry name" value="Transferase(Phosphotransferase) domain 1"/>
    <property type="match status" value="1"/>
</dbReference>
<proteinExistence type="predicted"/>
<dbReference type="InterPro" id="IPR038408">
    <property type="entry name" value="GNK2_sf"/>
</dbReference>
<dbReference type="InterPro" id="IPR008271">
    <property type="entry name" value="Ser/Thr_kinase_AS"/>
</dbReference>
<evidence type="ECO:0000259" key="20">
    <source>
        <dbReference type="PROSITE" id="PS50011"/>
    </source>
</evidence>
<accession>A0ABM1RS77</accession>
<sequence>MSSCASFFCLFPFLLRLTFAYSLSPTSAPAQIPNYLNHSCPNTSITYSRNMTYFTNLKTLLSSLSSRNASYSTGFQTATVGQALDQVTGLFLCRGDVSQEVCRNCVAFSVNETLHRCPYKREAVLYYDECMLRYSHRNILSTVTYNGNFSMLNGVNISSTNQNDQVHQFRDFVWITLKKAAIDAANSSRKFCTRRKAIASKTLYLLVQCTPDITTQDCFHCLQKSINGMLLYRIGGRFLYPSCNSRYELYSFYNEAANRAPPASISCRGKGRNTYVIIIAVVVVPIIALFLLSVAVFSFRAKKTRTTYEREPSTQERDTITSAGSLQFDFKDIEAATNKFCETNKLGQGGFGEVYKGIFPSRVHVAVKRLSKTSGQGEREFANEVVVVAKLQHRNLVRLLGFCLERDERILVYEFVPNKSLDYFIFDPTMQNQLDWSRRYKIIGGIARGILYLHQDSRLTIIHRDLKASNILLDADMNPKIADFGMARIFGMDQTEANTRRVVGTYGYMSPEYAMYGQFSMKSDVYSFGVLVLEIISGKKNSNLYQIDTGSGNLVTYTWRLWSNGSSLELVDPSFHDNYRINEVSRCIHIALLCVQEEAEDRPTMSAVVQMLTSTSIALAVPQPPGFFFRSRLEQAGLVDLSINTSALCSVDDGSITQVTPR</sequence>
<dbReference type="Proteomes" id="UP000694864">
    <property type="component" value="Chromosome 6"/>
</dbReference>
<evidence type="ECO:0000256" key="11">
    <source>
        <dbReference type="ARBA" id="ARBA00022989"/>
    </source>
</evidence>
<dbReference type="InterPro" id="IPR011009">
    <property type="entry name" value="Kinase-like_dom_sf"/>
</dbReference>
<evidence type="ECO:0000256" key="14">
    <source>
        <dbReference type="ARBA" id="ARBA00023180"/>
    </source>
</evidence>
<dbReference type="RefSeq" id="XP_019101865.1">
    <property type="nucleotide sequence ID" value="XM_019246320.1"/>
</dbReference>
<keyword evidence="14" id="KW-0325">Glycoprotein</keyword>
<evidence type="ECO:0000256" key="10">
    <source>
        <dbReference type="ARBA" id="ARBA00022840"/>
    </source>
</evidence>
<evidence type="ECO:0000256" key="17">
    <source>
        <dbReference type="PROSITE-ProRule" id="PRU10141"/>
    </source>
</evidence>
<reference evidence="23" key="2">
    <citation type="submission" date="2025-08" db="UniProtKB">
        <authorList>
            <consortium name="RefSeq"/>
        </authorList>
    </citation>
    <scope>IDENTIFICATION</scope>
    <source>
        <tissue evidence="23">Leaf</tissue>
    </source>
</reference>
<evidence type="ECO:0000256" key="1">
    <source>
        <dbReference type="ARBA" id="ARBA00004167"/>
    </source>
</evidence>
<dbReference type="InterPro" id="IPR000719">
    <property type="entry name" value="Prot_kinase_dom"/>
</dbReference>
<dbReference type="CDD" id="cd14066">
    <property type="entry name" value="STKc_IRAK"/>
    <property type="match status" value="1"/>
</dbReference>
<gene>
    <name evidence="23" type="primary">LOC104698892</name>
</gene>
<name>A0ABM1RS77_CAMSA</name>
<dbReference type="Pfam" id="PF01657">
    <property type="entry name" value="Stress-antifung"/>
    <property type="match status" value="2"/>
</dbReference>
<dbReference type="PROSITE" id="PS00108">
    <property type="entry name" value="PROTEIN_KINASE_ST"/>
    <property type="match status" value="1"/>
</dbReference>
<evidence type="ECO:0000256" key="15">
    <source>
        <dbReference type="ARBA" id="ARBA00047558"/>
    </source>
</evidence>
<evidence type="ECO:0000256" key="2">
    <source>
        <dbReference type="ARBA" id="ARBA00022527"/>
    </source>
</evidence>
<feature type="chain" id="PRO_5045234825" evidence="19">
    <location>
        <begin position="21"/>
        <end position="662"/>
    </location>
</feature>
<dbReference type="InterPro" id="IPR002902">
    <property type="entry name" value="GNK2"/>
</dbReference>
<evidence type="ECO:0000256" key="6">
    <source>
        <dbReference type="ARBA" id="ARBA00022729"/>
    </source>
</evidence>
<dbReference type="SUPFAM" id="SSF56112">
    <property type="entry name" value="Protein kinase-like (PK-like)"/>
    <property type="match status" value="1"/>
</dbReference>
<feature type="binding site" evidence="17">
    <location>
        <position position="368"/>
    </location>
    <ligand>
        <name>ATP</name>
        <dbReference type="ChEBI" id="CHEBI:30616"/>
    </ligand>
</feature>
<comment type="catalytic activity">
    <reaction evidence="15">
        <text>L-seryl-[protein] + ATP = O-phospho-L-seryl-[protein] + ADP + H(+)</text>
        <dbReference type="Rhea" id="RHEA:17989"/>
        <dbReference type="Rhea" id="RHEA-COMP:9863"/>
        <dbReference type="Rhea" id="RHEA-COMP:11604"/>
        <dbReference type="ChEBI" id="CHEBI:15378"/>
        <dbReference type="ChEBI" id="CHEBI:29999"/>
        <dbReference type="ChEBI" id="CHEBI:30616"/>
        <dbReference type="ChEBI" id="CHEBI:83421"/>
        <dbReference type="ChEBI" id="CHEBI:456216"/>
    </reaction>
</comment>
<dbReference type="PROSITE" id="PS00107">
    <property type="entry name" value="PROTEIN_KINASE_ATP"/>
    <property type="match status" value="1"/>
</dbReference>